<evidence type="ECO:0000313" key="4">
    <source>
        <dbReference type="EMBL" id="SUA71570.1"/>
    </source>
</evidence>
<dbReference type="Proteomes" id="UP000254400">
    <property type="component" value="Unassembled WGS sequence"/>
</dbReference>
<evidence type="ECO:0000313" key="5">
    <source>
        <dbReference type="Proteomes" id="UP000254400"/>
    </source>
</evidence>
<keyword evidence="1 4" id="KW-0328">Glycosyltransferase</keyword>
<proteinExistence type="predicted"/>
<reference evidence="4 5" key="1">
    <citation type="submission" date="2018-06" db="EMBL/GenBank/DDBJ databases">
        <authorList>
            <consortium name="Pathogen Informatics"/>
            <person name="Doyle S."/>
        </authorList>
    </citation>
    <scope>NUCLEOTIDE SEQUENCE [LARGE SCALE GENOMIC DNA]</scope>
    <source>
        <strain evidence="4 5">NCTC10343</strain>
    </source>
</reference>
<dbReference type="SUPFAM" id="SSF53756">
    <property type="entry name" value="UDP-Glycosyltransferase/glycogen phosphorylase"/>
    <property type="match status" value="1"/>
</dbReference>
<dbReference type="EC" id="2.4.1.-" evidence="4"/>
<evidence type="ECO:0000259" key="3">
    <source>
        <dbReference type="Pfam" id="PF00534"/>
    </source>
</evidence>
<dbReference type="InterPro" id="IPR001296">
    <property type="entry name" value="Glyco_trans_1"/>
</dbReference>
<name>A0A378Y4V4_PAEPO</name>
<organism evidence="4 5">
    <name type="scientific">Paenibacillus polymyxa</name>
    <name type="common">Bacillus polymyxa</name>
    <dbReference type="NCBI Taxonomy" id="1406"/>
    <lineage>
        <taxon>Bacteria</taxon>
        <taxon>Bacillati</taxon>
        <taxon>Bacillota</taxon>
        <taxon>Bacilli</taxon>
        <taxon>Bacillales</taxon>
        <taxon>Paenibacillaceae</taxon>
        <taxon>Paenibacillus</taxon>
    </lineage>
</organism>
<dbReference type="PANTHER" id="PTHR12526:SF510">
    <property type="entry name" value="D-INOSITOL 3-PHOSPHATE GLYCOSYLTRANSFERASE"/>
    <property type="match status" value="1"/>
</dbReference>
<dbReference type="Gene3D" id="3.40.50.2000">
    <property type="entry name" value="Glycogen Phosphorylase B"/>
    <property type="match status" value="2"/>
</dbReference>
<dbReference type="AlphaFoldDB" id="A0A378Y4V4"/>
<protein>
    <submittedName>
        <fullName evidence="4">LipopolysaccharideN-acetylglucosaminyltransferase</fullName>
        <ecNumber evidence="4">2.4.-.-</ecNumber>
        <ecNumber evidence="4">2.4.1.-</ecNumber>
    </submittedName>
</protein>
<feature type="domain" description="Glycosyl transferase family 1" evidence="3">
    <location>
        <begin position="196"/>
        <end position="360"/>
    </location>
</feature>
<dbReference type="GO" id="GO:0016757">
    <property type="term" value="F:glycosyltransferase activity"/>
    <property type="evidence" value="ECO:0007669"/>
    <property type="project" value="UniProtKB-KW"/>
</dbReference>
<dbReference type="GeneID" id="93347803"/>
<dbReference type="EC" id="2.4.-.-" evidence="4"/>
<dbReference type="Pfam" id="PF00534">
    <property type="entry name" value="Glycos_transf_1"/>
    <property type="match status" value="1"/>
</dbReference>
<accession>A0A378Y4V4</accession>
<evidence type="ECO:0000256" key="2">
    <source>
        <dbReference type="ARBA" id="ARBA00022679"/>
    </source>
</evidence>
<gene>
    <name evidence="4" type="primary">ytcC</name>
    <name evidence="4" type="ORF">NCTC10343_04477</name>
</gene>
<dbReference type="PANTHER" id="PTHR12526">
    <property type="entry name" value="GLYCOSYLTRANSFERASE"/>
    <property type="match status" value="1"/>
</dbReference>
<dbReference type="CDD" id="cd03801">
    <property type="entry name" value="GT4_PimA-like"/>
    <property type="match status" value="1"/>
</dbReference>
<dbReference type="RefSeq" id="WP_019688503.1">
    <property type="nucleotide sequence ID" value="NZ_CP036496.1"/>
</dbReference>
<sequence length="387" mass="42750">MQRLKVAVITPGSFVIPSSRSSSVERVIARMVPLASHKLQAQIYGIRGAETPDHGDVDGIPCMRYTRGAGYIPEVIADLKRWLPAVIDVHNRPAVAYAIREALPNSKIVLTLHSTTFIREPHLKRKDMGRLLLPLDRIIVNSAYLGAVVASDSPDAVRERIVINKLGIHPGDFLPRWTPAAEAIRSARLEDFGWSGRRIVLFAGRLVPGKGVHRLLKALRRIVHTCPDVLLLIAGSAYYGHDRLTPYTAALHRQIRKLRLARHVHFLGYVPHPALASLYQLADVAVVPSVEAEAFGLVNLEAMAAGVPVVASRIGGIPEVIQHGKTGWLVYPSHGEQEMADAIIRLLQQPDLRQRMGEAGLGEVRSQFLWQHSAERWAQIVTDCAIE</sequence>
<keyword evidence="2 4" id="KW-0808">Transferase</keyword>
<dbReference type="EMBL" id="UGSC01000001">
    <property type="protein sequence ID" value="SUA71570.1"/>
    <property type="molecule type" value="Genomic_DNA"/>
</dbReference>
<evidence type="ECO:0000256" key="1">
    <source>
        <dbReference type="ARBA" id="ARBA00022676"/>
    </source>
</evidence>